<reference evidence="1" key="1">
    <citation type="submission" date="2018-05" db="EMBL/GenBank/DDBJ databases">
        <authorList>
            <person name="Lanie J.A."/>
            <person name="Ng W.-L."/>
            <person name="Kazmierczak K.M."/>
            <person name="Andrzejewski T.M."/>
            <person name="Davidsen T.M."/>
            <person name="Wayne K.J."/>
            <person name="Tettelin H."/>
            <person name="Glass J.I."/>
            <person name="Rusch D."/>
            <person name="Podicherti R."/>
            <person name="Tsui H.-C.T."/>
            <person name="Winkler M.E."/>
        </authorList>
    </citation>
    <scope>NUCLEOTIDE SEQUENCE</scope>
</reference>
<dbReference type="AlphaFoldDB" id="A0A381SDX8"/>
<proteinExistence type="predicted"/>
<gene>
    <name evidence="1" type="ORF">METZ01_LOCUS52187</name>
</gene>
<evidence type="ECO:0000313" key="1">
    <source>
        <dbReference type="EMBL" id="SUZ99333.1"/>
    </source>
</evidence>
<sequence>MLNLLRVNVKKINKMRCFYETPMNYLARKFRMPGPIRKATTKNITNPCTRVDFCRQFC</sequence>
<name>A0A381SDX8_9ZZZZ</name>
<protein>
    <submittedName>
        <fullName evidence="1">Uncharacterized protein</fullName>
    </submittedName>
</protein>
<dbReference type="EMBL" id="UINC01002692">
    <property type="protein sequence ID" value="SUZ99333.1"/>
    <property type="molecule type" value="Genomic_DNA"/>
</dbReference>
<accession>A0A381SDX8</accession>
<organism evidence="1">
    <name type="scientific">marine metagenome</name>
    <dbReference type="NCBI Taxonomy" id="408172"/>
    <lineage>
        <taxon>unclassified sequences</taxon>
        <taxon>metagenomes</taxon>
        <taxon>ecological metagenomes</taxon>
    </lineage>
</organism>